<keyword evidence="2" id="KW-0597">Phosphoprotein</keyword>
<keyword evidence="6" id="KW-1185">Reference proteome</keyword>
<dbReference type="RefSeq" id="WP_131259051.1">
    <property type="nucleotide sequence ID" value="NZ_JBHSUS010000001.1"/>
</dbReference>
<comment type="similarity">
    <text evidence="1">Belongs to the strictosidine synthase family.</text>
</comment>
<dbReference type="PANTHER" id="PTHR10426">
    <property type="entry name" value="STRICTOSIDINE SYNTHASE-RELATED"/>
    <property type="match status" value="1"/>
</dbReference>
<dbReference type="InterPro" id="IPR011042">
    <property type="entry name" value="6-blade_b-propeller_TolB-like"/>
</dbReference>
<reference evidence="6" key="1">
    <citation type="journal article" date="2019" name="Int. J. Syst. Evol. Microbiol.">
        <title>The Global Catalogue of Microorganisms (GCM) 10K type strain sequencing project: providing services to taxonomists for standard genome sequencing and annotation.</title>
        <authorList>
            <consortium name="The Broad Institute Genomics Platform"/>
            <consortium name="The Broad Institute Genome Sequencing Center for Infectious Disease"/>
            <person name="Wu L."/>
            <person name="Ma J."/>
        </authorList>
    </citation>
    <scope>NUCLEOTIDE SEQUENCE [LARGE SCALE GENOMIC DNA]</scope>
    <source>
        <strain evidence="6">CGMCC 1.16031</strain>
    </source>
</reference>
<dbReference type="Gene3D" id="2.120.10.30">
    <property type="entry name" value="TolB, C-terminal domain"/>
    <property type="match status" value="1"/>
</dbReference>
<feature type="domain" description="Strictosidine synthase conserved region" evidence="4">
    <location>
        <begin position="147"/>
        <end position="233"/>
    </location>
</feature>
<dbReference type="Proteomes" id="UP001596364">
    <property type="component" value="Unassembled WGS sequence"/>
</dbReference>
<dbReference type="Pfam" id="PF20067">
    <property type="entry name" value="SSL_N"/>
    <property type="match status" value="1"/>
</dbReference>
<evidence type="ECO:0000256" key="2">
    <source>
        <dbReference type="ARBA" id="ARBA00022553"/>
    </source>
</evidence>
<dbReference type="InterPro" id="IPR018119">
    <property type="entry name" value="Strictosidine_synth_cons-reg"/>
</dbReference>
<evidence type="ECO:0000256" key="1">
    <source>
        <dbReference type="ARBA" id="ARBA00009191"/>
    </source>
</evidence>
<organism evidence="5 6">
    <name type="scientific">Pseudobowmanella zhangzhouensis</name>
    <dbReference type="NCBI Taxonomy" id="1537679"/>
    <lineage>
        <taxon>Bacteria</taxon>
        <taxon>Pseudomonadati</taxon>
        <taxon>Pseudomonadota</taxon>
        <taxon>Gammaproteobacteria</taxon>
        <taxon>Alteromonadales</taxon>
        <taxon>Alteromonadaceae</taxon>
    </lineage>
</organism>
<comment type="caution">
    <text evidence="5">The sequence shown here is derived from an EMBL/GenBank/DDBJ whole genome shotgun (WGS) entry which is preliminary data.</text>
</comment>
<name>A0ABW1XGQ7_9ALTE</name>
<accession>A0ABW1XGQ7</accession>
<dbReference type="EMBL" id="JBHSUS010000001">
    <property type="protein sequence ID" value="MFC6438944.1"/>
    <property type="molecule type" value="Genomic_DNA"/>
</dbReference>
<dbReference type="PANTHER" id="PTHR10426:SF88">
    <property type="entry name" value="ADIPOCYTE PLASMA MEMBRANE-ASSOCIATED PROTEIN HEMOMUCIN-RELATED"/>
    <property type="match status" value="1"/>
</dbReference>
<evidence type="ECO:0000256" key="3">
    <source>
        <dbReference type="ARBA" id="ARBA00023180"/>
    </source>
</evidence>
<evidence type="ECO:0000259" key="4">
    <source>
        <dbReference type="Pfam" id="PF03088"/>
    </source>
</evidence>
<protein>
    <submittedName>
        <fullName evidence="5">SMP-30/gluconolactonase/LRE family protein</fullName>
    </submittedName>
</protein>
<keyword evidence="3" id="KW-0325">Glycoprotein</keyword>
<evidence type="ECO:0000313" key="6">
    <source>
        <dbReference type="Proteomes" id="UP001596364"/>
    </source>
</evidence>
<evidence type="ECO:0000313" key="5">
    <source>
        <dbReference type="EMBL" id="MFC6438944.1"/>
    </source>
</evidence>
<gene>
    <name evidence="5" type="ORF">ACFP85_02100</name>
</gene>
<dbReference type="Pfam" id="PF03088">
    <property type="entry name" value="Str_synth"/>
    <property type="match status" value="1"/>
</dbReference>
<proteinExistence type="inferred from homology"/>
<sequence length="355" mass="38748">MRLVAWIVAGITLIAGYLWWTSPIRPVARHFDSPPPLQGVLSVNSALQRAVVEGREEIAGGEDIAMDAQGNLYTGSADGKIWQRTTSGQWRVFAQGNPLVRPAGLAVDEQGNLIVCDAFSGLLRVTPQGDITVLVDSFNGERFGLTDDVDIAPDGRIYFTDATANYTMHNYRLEALEGRPSGRFMRYDPTTGETDLLLDDLYFANGVAVAKDGSFVLVNETFAFQTRRVWLSGERAGQSDMWQHNLPGFPDGISADDQGHFWMALYAPRLPALESLQSLPTLKRILGALPEALWPKPVAHGLVLKLDAEGNILQSLHDATGETMAIVTSAERYGDTLYMGSLVRPGIGMLTVQAN</sequence>
<dbReference type="SUPFAM" id="SSF63829">
    <property type="entry name" value="Calcium-dependent phosphotriesterase"/>
    <property type="match status" value="1"/>
</dbReference>